<evidence type="ECO:0000313" key="2">
    <source>
        <dbReference type="EMBL" id="RXK13480.1"/>
    </source>
</evidence>
<dbReference type="Gene3D" id="3.40.630.30">
    <property type="match status" value="1"/>
</dbReference>
<protein>
    <recommendedName>
        <fullName evidence="1">N-acyl amino acid synthase FeeM catalytic core domain-containing protein</fullName>
    </recommendedName>
</protein>
<reference evidence="2 3" key="1">
    <citation type="submission" date="2017-09" db="EMBL/GenBank/DDBJ databases">
        <title>Genomics of the genus Arcobacter.</title>
        <authorList>
            <person name="Perez-Cataluna A."/>
            <person name="Figueras M.J."/>
            <person name="Salas-Masso N."/>
        </authorList>
    </citation>
    <scope>NUCLEOTIDE SEQUENCE [LARGE SCALE GENOMIC DNA]</scope>
    <source>
        <strain evidence="2 3">F156-34</strain>
    </source>
</reference>
<dbReference type="RefSeq" id="WP_129061302.1">
    <property type="nucleotide sequence ID" value="NZ_NXIE01000002.1"/>
</dbReference>
<name>A0A4Q1AYK8_9BACT</name>
<comment type="caution">
    <text evidence="2">The sequence shown here is derived from an EMBL/GenBank/DDBJ whole genome shotgun (WGS) entry which is preliminary data.</text>
</comment>
<dbReference type="OrthoDB" id="5348765at2"/>
<evidence type="ECO:0000313" key="3">
    <source>
        <dbReference type="Proteomes" id="UP000289718"/>
    </source>
</evidence>
<dbReference type="InterPro" id="IPR016181">
    <property type="entry name" value="Acyl_CoA_acyltransferase"/>
</dbReference>
<proteinExistence type="predicted"/>
<organism evidence="2 3">
    <name type="scientific">Halarcobacter mediterraneus</name>
    <dbReference type="NCBI Taxonomy" id="2023153"/>
    <lineage>
        <taxon>Bacteria</taxon>
        <taxon>Pseudomonadati</taxon>
        <taxon>Campylobacterota</taxon>
        <taxon>Epsilonproteobacteria</taxon>
        <taxon>Campylobacterales</taxon>
        <taxon>Arcobacteraceae</taxon>
        <taxon>Halarcobacter</taxon>
    </lineage>
</organism>
<dbReference type="Pfam" id="PF21926">
    <property type="entry name" value="FeeM"/>
    <property type="match status" value="1"/>
</dbReference>
<accession>A0A4Q1AYK8</accession>
<keyword evidence="3" id="KW-1185">Reference proteome</keyword>
<dbReference type="InterPro" id="IPR054597">
    <property type="entry name" value="FeeM_cat"/>
</dbReference>
<dbReference type="Proteomes" id="UP000289718">
    <property type="component" value="Unassembled WGS sequence"/>
</dbReference>
<dbReference type="EMBL" id="NXIE01000002">
    <property type="protein sequence ID" value="RXK13480.1"/>
    <property type="molecule type" value="Genomic_DNA"/>
</dbReference>
<dbReference type="SUPFAM" id="SSF55729">
    <property type="entry name" value="Acyl-CoA N-acyltransferases (Nat)"/>
    <property type="match status" value="1"/>
</dbReference>
<evidence type="ECO:0000259" key="1">
    <source>
        <dbReference type="Pfam" id="PF21926"/>
    </source>
</evidence>
<feature type="domain" description="N-acyl amino acid synthase FeeM catalytic core" evidence="1">
    <location>
        <begin position="83"/>
        <end position="237"/>
    </location>
</feature>
<dbReference type="AlphaFoldDB" id="A0A4Q1AYK8"/>
<gene>
    <name evidence="2" type="ORF">CP965_06665</name>
</gene>
<sequence>MFNINKNTSLYQLEELVKKDLQDRVEYLPESFYEEQKKVLEIFKKRIELEKIIEETITFNKKINWENNTKNLYLVKTAEELIDVFKLRSDIYAKYGYSKEFPDTIDGLSFDNYDTHSAIIYYKSDNSKATGSIRLIIGTEENKLPTEDKIDLQYLKNIYSSMGEISKLVVDSKRKGLNLEFKYLLRGVYEVFFHNNIEFILSAIKTSDFKLYKKLGNFELIKEIPSYGKIKEPFSVISYDPISVSDFSKKSILS</sequence>